<dbReference type="Gene3D" id="3.20.20.80">
    <property type="entry name" value="Glycosidases"/>
    <property type="match status" value="1"/>
</dbReference>
<evidence type="ECO:0000313" key="1">
    <source>
        <dbReference type="EMBL" id="MCY0148637.1"/>
    </source>
</evidence>
<protein>
    <submittedName>
        <fullName evidence="1">Uncharacterized protein</fullName>
    </submittedName>
</protein>
<keyword evidence="2" id="KW-1185">Reference proteome</keyword>
<dbReference type="InterPro" id="IPR017853">
    <property type="entry name" value="GH"/>
</dbReference>
<organism evidence="1 2">
    <name type="scientific">Hoeflea algicola</name>
    <dbReference type="NCBI Taxonomy" id="2983763"/>
    <lineage>
        <taxon>Bacteria</taxon>
        <taxon>Pseudomonadati</taxon>
        <taxon>Pseudomonadota</taxon>
        <taxon>Alphaproteobacteria</taxon>
        <taxon>Hyphomicrobiales</taxon>
        <taxon>Rhizobiaceae</taxon>
        <taxon>Hoeflea</taxon>
    </lineage>
</organism>
<gene>
    <name evidence="1" type="ORF">OEG84_13200</name>
</gene>
<dbReference type="EMBL" id="JAOVZR010000001">
    <property type="protein sequence ID" value="MCY0148637.1"/>
    <property type="molecule type" value="Genomic_DNA"/>
</dbReference>
<evidence type="ECO:0000313" key="2">
    <source>
        <dbReference type="Proteomes" id="UP001073227"/>
    </source>
</evidence>
<dbReference type="RefSeq" id="WP_267654184.1">
    <property type="nucleotide sequence ID" value="NZ_JAOVZR010000001.1"/>
</dbReference>
<comment type="caution">
    <text evidence="1">The sequence shown here is derived from an EMBL/GenBank/DDBJ whole genome shotgun (WGS) entry which is preliminary data.</text>
</comment>
<accession>A0ABT3ZA61</accession>
<proteinExistence type="predicted"/>
<dbReference type="SUPFAM" id="SSF51445">
    <property type="entry name" value="(Trans)glycosidases"/>
    <property type="match status" value="1"/>
</dbReference>
<reference evidence="1" key="1">
    <citation type="submission" date="2022-10" db="EMBL/GenBank/DDBJ databases">
        <title>Hoeflea sp. G2-23, isolated from marine algae.</title>
        <authorList>
            <person name="Kristyanto S."/>
            <person name="Kim J.M."/>
            <person name="Jeon C.O."/>
        </authorList>
    </citation>
    <scope>NUCLEOTIDE SEQUENCE</scope>
    <source>
        <strain evidence="1">G2-23</strain>
    </source>
</reference>
<name>A0ABT3ZA61_9HYPH</name>
<sequence length="509" mass="57149">MDTLTVHLIDDPELAEGHFTITPVADGVELRGGPFSGVIYAAQELLKRCGPDLNLSQLGDAPISDGPGMPYLSFWTWDHSTNWELSQIGHQEIGVFNPYQKPPGGFLADYKRLVDFCSANRIGGVVIYGFLRDSHGGIEAAHELCRYGRERGVRIIPGIAIGAYGGVYWEGNHRFNLSTWLKSNPEHTAKMSRDIGFQIADLDFPLNFPHSDYTMTACPSAPETMEWMEQAVTWLAETFDIGGINIESGDYGVCDCDRCVARRANEAEAARREDEYGDSWSHSDMAANFPRLYRAAKAAKPDLWIYCEMQWDNLVEPVAASEQAKLPPGAIYQHTANRTYWARLRDTVTAEFVASLPTQPNVLRCQFACQWNGDGRTERYAFNARSFADMCQRGHAMGMKGLTIWGEVSAYNATTEIGYLAFSRFGWDPTLSWEEFLDRDVAPLFDSREQADRFIAIAEEIDANAQLPLARLDTLAENALAEITNAPPETARRWLTLIERITQRRYMGH</sequence>
<dbReference type="Proteomes" id="UP001073227">
    <property type="component" value="Unassembled WGS sequence"/>
</dbReference>